<keyword evidence="9" id="KW-0472">Membrane</keyword>
<dbReference type="PANTHER" id="PTHR47943:SF2">
    <property type="entry name" value="CYTOCHROME P450"/>
    <property type="match status" value="1"/>
</dbReference>
<dbReference type="Pfam" id="PF00067">
    <property type="entry name" value="p450"/>
    <property type="match status" value="1"/>
</dbReference>
<organism evidence="10 11">
    <name type="scientific">Rhamnella rubrinervis</name>
    <dbReference type="NCBI Taxonomy" id="2594499"/>
    <lineage>
        <taxon>Eukaryota</taxon>
        <taxon>Viridiplantae</taxon>
        <taxon>Streptophyta</taxon>
        <taxon>Embryophyta</taxon>
        <taxon>Tracheophyta</taxon>
        <taxon>Spermatophyta</taxon>
        <taxon>Magnoliopsida</taxon>
        <taxon>eudicotyledons</taxon>
        <taxon>Gunneridae</taxon>
        <taxon>Pentapetalae</taxon>
        <taxon>rosids</taxon>
        <taxon>fabids</taxon>
        <taxon>Rosales</taxon>
        <taxon>Rhamnaceae</taxon>
        <taxon>rhamnoid group</taxon>
        <taxon>Rhamneae</taxon>
        <taxon>Rhamnella</taxon>
    </lineage>
</organism>
<gene>
    <name evidence="10" type="ORF">FNV43_RR02434</name>
</gene>
<evidence type="ECO:0000256" key="5">
    <source>
        <dbReference type="ARBA" id="ARBA00022723"/>
    </source>
</evidence>
<keyword evidence="7" id="KW-0408">Iron</keyword>
<dbReference type="GO" id="GO:0016705">
    <property type="term" value="F:oxidoreductase activity, acting on paired donors, with incorporation or reduction of molecular oxygen"/>
    <property type="evidence" value="ECO:0007669"/>
    <property type="project" value="InterPro"/>
</dbReference>
<dbReference type="Gene3D" id="1.10.630.10">
    <property type="entry name" value="Cytochrome P450"/>
    <property type="match status" value="1"/>
</dbReference>
<accession>A0A8K0MU05</accession>
<dbReference type="OrthoDB" id="2789670at2759"/>
<evidence type="ECO:0000313" key="11">
    <source>
        <dbReference type="Proteomes" id="UP000796880"/>
    </source>
</evidence>
<comment type="subcellular location">
    <subcellularLocation>
        <location evidence="2">Membrane</location>
    </subcellularLocation>
</comment>
<dbReference type="GO" id="GO:0005506">
    <property type="term" value="F:iron ion binding"/>
    <property type="evidence" value="ECO:0007669"/>
    <property type="project" value="InterPro"/>
</dbReference>
<keyword evidence="11" id="KW-1185">Reference proteome</keyword>
<evidence type="ECO:0000256" key="6">
    <source>
        <dbReference type="ARBA" id="ARBA00023002"/>
    </source>
</evidence>
<dbReference type="InterPro" id="IPR036396">
    <property type="entry name" value="Cyt_P450_sf"/>
</dbReference>
<dbReference type="SUPFAM" id="SSF48264">
    <property type="entry name" value="Cytochrome P450"/>
    <property type="match status" value="1"/>
</dbReference>
<protein>
    <submittedName>
        <fullName evidence="10">Uncharacterized protein</fullName>
    </submittedName>
</protein>
<evidence type="ECO:0000256" key="8">
    <source>
        <dbReference type="ARBA" id="ARBA00023033"/>
    </source>
</evidence>
<evidence type="ECO:0000256" key="1">
    <source>
        <dbReference type="ARBA" id="ARBA00001971"/>
    </source>
</evidence>
<keyword evidence="4" id="KW-0349">Heme</keyword>
<evidence type="ECO:0000256" key="3">
    <source>
        <dbReference type="ARBA" id="ARBA00010617"/>
    </source>
</evidence>
<dbReference type="PANTHER" id="PTHR47943">
    <property type="entry name" value="CYTOCHROME P450 93A3-LIKE"/>
    <property type="match status" value="1"/>
</dbReference>
<evidence type="ECO:0000313" key="10">
    <source>
        <dbReference type="EMBL" id="KAF3457775.1"/>
    </source>
</evidence>
<evidence type="ECO:0000256" key="4">
    <source>
        <dbReference type="ARBA" id="ARBA00022617"/>
    </source>
</evidence>
<sequence length="152" mass="17826">MAMMILGKKKDDRYDLKGLVEEVLHLIGAFNLADYVPLLGKLDLRHGKNGGRKDLEKLDYLYMVVKESLGLHRLHHFLQRGRTTIEGYHIPRKSRIIVSVWAIGHDQSVWSKMWKSFAERFIEKNIDIRGNDFDLIPFGVQWENMSLECNWD</sequence>
<keyword evidence="5" id="KW-0479">Metal-binding</keyword>
<proteinExistence type="inferred from homology"/>
<comment type="cofactor">
    <cofactor evidence="1">
        <name>heme</name>
        <dbReference type="ChEBI" id="CHEBI:30413"/>
    </cofactor>
</comment>
<evidence type="ECO:0000256" key="7">
    <source>
        <dbReference type="ARBA" id="ARBA00023004"/>
    </source>
</evidence>
<evidence type="ECO:0000256" key="9">
    <source>
        <dbReference type="ARBA" id="ARBA00023136"/>
    </source>
</evidence>
<dbReference type="InterPro" id="IPR001128">
    <property type="entry name" value="Cyt_P450"/>
</dbReference>
<dbReference type="GO" id="GO:0004497">
    <property type="term" value="F:monooxygenase activity"/>
    <property type="evidence" value="ECO:0007669"/>
    <property type="project" value="UniProtKB-KW"/>
</dbReference>
<reference evidence="10" key="1">
    <citation type="submission" date="2020-03" db="EMBL/GenBank/DDBJ databases">
        <title>A high-quality chromosome-level genome assembly of a woody plant with both climbing and erect habits, Rhamnella rubrinervis.</title>
        <authorList>
            <person name="Lu Z."/>
            <person name="Yang Y."/>
            <person name="Zhu X."/>
            <person name="Sun Y."/>
        </authorList>
    </citation>
    <scope>NUCLEOTIDE SEQUENCE</scope>
    <source>
        <strain evidence="10">BYM</strain>
        <tissue evidence="10">Leaf</tissue>
    </source>
</reference>
<keyword evidence="6" id="KW-0560">Oxidoreductase</keyword>
<dbReference type="AlphaFoldDB" id="A0A8K0MU05"/>
<name>A0A8K0MU05_9ROSA</name>
<comment type="caution">
    <text evidence="10">The sequence shown here is derived from an EMBL/GenBank/DDBJ whole genome shotgun (WGS) entry which is preliminary data.</text>
</comment>
<evidence type="ECO:0000256" key="2">
    <source>
        <dbReference type="ARBA" id="ARBA00004370"/>
    </source>
</evidence>
<keyword evidence="8" id="KW-0503">Monooxygenase</keyword>
<comment type="similarity">
    <text evidence="3">Belongs to the cytochrome P450 family.</text>
</comment>
<dbReference type="GO" id="GO:0020037">
    <property type="term" value="F:heme binding"/>
    <property type="evidence" value="ECO:0007669"/>
    <property type="project" value="InterPro"/>
</dbReference>
<dbReference type="Proteomes" id="UP000796880">
    <property type="component" value="Unassembled WGS sequence"/>
</dbReference>
<dbReference type="GO" id="GO:0016020">
    <property type="term" value="C:membrane"/>
    <property type="evidence" value="ECO:0007669"/>
    <property type="project" value="UniProtKB-SubCell"/>
</dbReference>
<dbReference type="EMBL" id="VOIH02000001">
    <property type="protein sequence ID" value="KAF3457775.1"/>
    <property type="molecule type" value="Genomic_DNA"/>
</dbReference>